<evidence type="ECO:0000313" key="2">
    <source>
        <dbReference type="Proteomes" id="UP000091820"/>
    </source>
</evidence>
<dbReference type="VEuPathDB" id="VectorBase:GBRI019817"/>
<dbReference type="Proteomes" id="UP000091820">
    <property type="component" value="Unassembled WGS sequence"/>
</dbReference>
<reference evidence="1" key="2">
    <citation type="submission" date="2020-05" db="UniProtKB">
        <authorList>
            <consortium name="EnsemblMetazoa"/>
        </authorList>
    </citation>
    <scope>IDENTIFICATION</scope>
    <source>
        <strain evidence="1">IAEA</strain>
    </source>
</reference>
<dbReference type="EnsemblMetazoa" id="GBRI019817-RA">
    <property type="protein sequence ID" value="GBRI019817-PA"/>
    <property type="gene ID" value="GBRI019817"/>
</dbReference>
<accession>A0A1A9WHE3</accession>
<keyword evidence="2" id="KW-1185">Reference proteome</keyword>
<sequence length="73" mass="8074">MPVASKGADFLKSSNSLQFILALNSTVITSCLPDVSFLKIIENSRKILHDLRQLCGFPNILLVTRLPLLSFVD</sequence>
<evidence type="ECO:0000313" key="1">
    <source>
        <dbReference type="EnsemblMetazoa" id="GBRI019817-PA"/>
    </source>
</evidence>
<dbReference type="AlphaFoldDB" id="A0A1A9WHE3"/>
<organism evidence="1 2">
    <name type="scientific">Glossina brevipalpis</name>
    <dbReference type="NCBI Taxonomy" id="37001"/>
    <lineage>
        <taxon>Eukaryota</taxon>
        <taxon>Metazoa</taxon>
        <taxon>Ecdysozoa</taxon>
        <taxon>Arthropoda</taxon>
        <taxon>Hexapoda</taxon>
        <taxon>Insecta</taxon>
        <taxon>Pterygota</taxon>
        <taxon>Neoptera</taxon>
        <taxon>Endopterygota</taxon>
        <taxon>Diptera</taxon>
        <taxon>Brachycera</taxon>
        <taxon>Muscomorpha</taxon>
        <taxon>Hippoboscoidea</taxon>
        <taxon>Glossinidae</taxon>
        <taxon>Glossina</taxon>
    </lineage>
</organism>
<reference evidence="2" key="1">
    <citation type="submission" date="2014-03" db="EMBL/GenBank/DDBJ databases">
        <authorList>
            <person name="Aksoy S."/>
            <person name="Warren W."/>
            <person name="Wilson R.K."/>
        </authorList>
    </citation>
    <scope>NUCLEOTIDE SEQUENCE [LARGE SCALE GENOMIC DNA]</scope>
    <source>
        <strain evidence="2">IAEA</strain>
    </source>
</reference>
<dbReference type="PROSITE" id="PS51257">
    <property type="entry name" value="PROKAR_LIPOPROTEIN"/>
    <property type="match status" value="1"/>
</dbReference>
<name>A0A1A9WHE3_9MUSC</name>
<protein>
    <submittedName>
        <fullName evidence="1">Uncharacterized protein</fullName>
    </submittedName>
</protein>
<proteinExistence type="predicted"/>